<dbReference type="Gene3D" id="3.30.300.10">
    <property type="match status" value="1"/>
</dbReference>
<accession>A0A8J3Q4M5</accession>
<dbReference type="EMBL" id="BONY01000006">
    <property type="protein sequence ID" value="GIH03248.1"/>
    <property type="molecule type" value="Genomic_DNA"/>
</dbReference>
<reference evidence="1" key="1">
    <citation type="submission" date="2021-01" db="EMBL/GenBank/DDBJ databases">
        <title>Whole genome shotgun sequence of Rhizocola hellebori NBRC 109834.</title>
        <authorList>
            <person name="Komaki H."/>
            <person name="Tamura T."/>
        </authorList>
    </citation>
    <scope>NUCLEOTIDE SEQUENCE</scope>
    <source>
        <strain evidence="1">NBRC 109834</strain>
    </source>
</reference>
<evidence type="ECO:0000313" key="2">
    <source>
        <dbReference type="Proteomes" id="UP000612899"/>
    </source>
</evidence>
<dbReference type="RefSeq" id="WP_203907161.1">
    <property type="nucleotide sequence ID" value="NZ_BONY01000006.1"/>
</dbReference>
<dbReference type="Gene3D" id="3.30.300.280">
    <property type="entry name" value="S-adenosylmethionine synthetase, C-terminal domain"/>
    <property type="match status" value="1"/>
</dbReference>
<sequence>MKIVVKQAAIDPDRAVFDVAERKGIGHPDSLADLVADAFSHRYIRWCQNNIGTIPNHWVDKVNLVGAASEVTFGGFEILKPVDCYLFGKVTAQVGMTEVPVYDLFADAVSAVLPAALGDERVLEHMRLHVNNSSGVAVDHDPQFYRPKTLAGLAHVLKRESVANDTVICVGASRPGLAGTLAMRLESAVTGEGFRATFPSIGTDVKVMVVRDGSELDITACIPFHPEATGSFAHYQTALVEVRDAMSVLVQDLLAADQRGHQVTVWDLHLNTKDVPGHGYLAPFGTSLGKGDCGAVGRGNRFSGVIEPLRPSSCEAPSGKNPLHHAGKIYSSLTADAASEIMRRTGVFAEVTVAARNGAPLDDPAYVLVSLDRRANGDAASAVEDCIRTTMATAGQFAQRFLDTDLIGRFREGGQ</sequence>
<dbReference type="AlphaFoldDB" id="A0A8J3Q4M5"/>
<comment type="caution">
    <text evidence="1">The sequence shown here is derived from an EMBL/GenBank/DDBJ whole genome shotgun (WGS) entry which is preliminary data.</text>
</comment>
<protein>
    <submittedName>
        <fullName evidence="1">S-adenosylmethionine synthetase</fullName>
    </submittedName>
</protein>
<dbReference type="InterPro" id="IPR027790">
    <property type="entry name" value="AdoMet_synthase_2_family"/>
</dbReference>
<gene>
    <name evidence="1" type="primary">metK-2</name>
    <name evidence="1" type="ORF">Rhe02_13150</name>
</gene>
<dbReference type="Proteomes" id="UP000612899">
    <property type="component" value="Unassembled WGS sequence"/>
</dbReference>
<proteinExistence type="predicted"/>
<dbReference type="PANTHER" id="PTHR36697:SF1">
    <property type="entry name" value="S-ADENOSYLMETHIONINE SYNTHASE"/>
    <property type="match status" value="1"/>
</dbReference>
<dbReference type="PANTHER" id="PTHR36697">
    <property type="entry name" value="S-ADENOSYLMETHIONINE SYNTHASE"/>
    <property type="match status" value="1"/>
</dbReference>
<dbReference type="Pfam" id="PF01941">
    <property type="entry name" value="AdoMet_Synthase"/>
    <property type="match status" value="1"/>
</dbReference>
<organism evidence="1 2">
    <name type="scientific">Rhizocola hellebori</name>
    <dbReference type="NCBI Taxonomy" id="1392758"/>
    <lineage>
        <taxon>Bacteria</taxon>
        <taxon>Bacillati</taxon>
        <taxon>Actinomycetota</taxon>
        <taxon>Actinomycetes</taxon>
        <taxon>Micromonosporales</taxon>
        <taxon>Micromonosporaceae</taxon>
        <taxon>Rhizocola</taxon>
    </lineage>
</organism>
<keyword evidence="2" id="KW-1185">Reference proteome</keyword>
<name>A0A8J3Q4M5_9ACTN</name>
<evidence type="ECO:0000313" key="1">
    <source>
        <dbReference type="EMBL" id="GIH03248.1"/>
    </source>
</evidence>
<dbReference type="InterPro" id="IPR042544">
    <property type="entry name" value="AdoMet_synthase_3"/>
</dbReference>